<comment type="caution">
    <text evidence="1">The sequence shown here is derived from an EMBL/GenBank/DDBJ whole genome shotgun (WGS) entry which is preliminary data.</text>
</comment>
<gene>
    <name evidence="1" type="ORF">SCP_0509320</name>
</gene>
<evidence type="ECO:0000313" key="1">
    <source>
        <dbReference type="EMBL" id="GBE83875.1"/>
    </source>
</evidence>
<organism evidence="1 2">
    <name type="scientific">Sparassis crispa</name>
    <dbReference type="NCBI Taxonomy" id="139825"/>
    <lineage>
        <taxon>Eukaryota</taxon>
        <taxon>Fungi</taxon>
        <taxon>Dikarya</taxon>
        <taxon>Basidiomycota</taxon>
        <taxon>Agaricomycotina</taxon>
        <taxon>Agaricomycetes</taxon>
        <taxon>Polyporales</taxon>
        <taxon>Sparassidaceae</taxon>
        <taxon>Sparassis</taxon>
    </lineage>
</organism>
<evidence type="ECO:0000313" key="2">
    <source>
        <dbReference type="Proteomes" id="UP000287166"/>
    </source>
</evidence>
<dbReference type="InParanoid" id="A0A401GNS5"/>
<sequence>MTWTSRWASTDVQHSRCPHCHYLFPQLHVSCVRVLGVNSMGSQAPTRKIESNPWTTLSSSPFYPQLLPLARIHHQRQDSERLIPGPDVVDEWAHQALDLANMISRRASDVRTVREFPRLTLEDGKALFLFLKCHSR</sequence>
<proteinExistence type="predicted"/>
<reference evidence="1 2" key="1">
    <citation type="journal article" date="2018" name="Sci. Rep.">
        <title>Genome sequence of the cauliflower mushroom Sparassis crispa (Hanabiratake) and its association with beneficial usage.</title>
        <authorList>
            <person name="Kiyama R."/>
            <person name="Furutani Y."/>
            <person name="Kawaguchi K."/>
            <person name="Nakanishi T."/>
        </authorList>
    </citation>
    <scope>NUCLEOTIDE SEQUENCE [LARGE SCALE GENOMIC DNA]</scope>
</reference>
<dbReference type="RefSeq" id="XP_027614788.1">
    <property type="nucleotide sequence ID" value="XM_027758987.1"/>
</dbReference>
<accession>A0A401GNS5</accession>
<name>A0A401GNS5_9APHY</name>
<dbReference type="EMBL" id="BFAD01000005">
    <property type="protein sequence ID" value="GBE83875.1"/>
    <property type="molecule type" value="Genomic_DNA"/>
</dbReference>
<dbReference type="AlphaFoldDB" id="A0A401GNS5"/>
<dbReference type="Proteomes" id="UP000287166">
    <property type="component" value="Unassembled WGS sequence"/>
</dbReference>
<protein>
    <submittedName>
        <fullName evidence="1">Uncharacterized protein</fullName>
    </submittedName>
</protein>
<dbReference type="GeneID" id="38780792"/>
<keyword evidence="2" id="KW-1185">Reference proteome</keyword>